<proteinExistence type="predicted"/>
<protein>
    <recommendedName>
        <fullName evidence="4">Lipoprotein</fullName>
    </recommendedName>
</protein>
<comment type="caution">
    <text evidence="2">The sequence shown here is derived from an EMBL/GenBank/DDBJ whole genome shotgun (WGS) entry which is preliminary data.</text>
</comment>
<name>A0ABY1L1A7_9FLAO</name>
<feature type="compositionally biased region" description="Polar residues" evidence="1">
    <location>
        <begin position="214"/>
        <end position="224"/>
    </location>
</feature>
<evidence type="ECO:0000313" key="2">
    <source>
        <dbReference type="EMBL" id="SIS87458.1"/>
    </source>
</evidence>
<dbReference type="RefSeq" id="WP_076456031.1">
    <property type="nucleotide sequence ID" value="NZ_FTOB01000004.1"/>
</dbReference>
<evidence type="ECO:0000313" key="3">
    <source>
        <dbReference type="Proteomes" id="UP000185728"/>
    </source>
</evidence>
<feature type="region of interest" description="Disordered" evidence="1">
    <location>
        <begin position="77"/>
        <end position="109"/>
    </location>
</feature>
<evidence type="ECO:0008006" key="4">
    <source>
        <dbReference type="Google" id="ProtNLM"/>
    </source>
</evidence>
<dbReference type="Proteomes" id="UP000185728">
    <property type="component" value="Unassembled WGS sequence"/>
</dbReference>
<feature type="region of interest" description="Disordered" evidence="1">
    <location>
        <begin position="207"/>
        <end position="229"/>
    </location>
</feature>
<feature type="compositionally biased region" description="Basic and acidic residues" evidence="1">
    <location>
        <begin position="77"/>
        <end position="93"/>
    </location>
</feature>
<accession>A0ABY1L1A7</accession>
<organism evidence="2 3">
    <name type="scientific">Zobellia uliginosa</name>
    <dbReference type="NCBI Taxonomy" id="143224"/>
    <lineage>
        <taxon>Bacteria</taxon>
        <taxon>Pseudomonadati</taxon>
        <taxon>Bacteroidota</taxon>
        <taxon>Flavobacteriia</taxon>
        <taxon>Flavobacteriales</taxon>
        <taxon>Flavobacteriaceae</taxon>
        <taxon>Zobellia</taxon>
    </lineage>
</organism>
<sequence>MKNSKQTALTCATFLLFLIFTGCRLDEKAQPCPDCPCETVLNDNYNNGIILPTKAHKLYENYKSRRVGLIENYERAMEEKDKDPKKPSKEKAQAQHAATESSSDDSKPGKFKAARYVSYDYKDIKAYLAYIENEAKLSGEELTTLRFYFANYADEKKYNDGKPVVHPKQNTIIMSPTINKNGGDHMFFTIDGTDGKREVVLLDDEFNPIGPRKSTGQTPNTKNEASFLPGFFSASSAPFYAERSTTKNEGHSQP</sequence>
<dbReference type="EMBL" id="FTOB01000004">
    <property type="protein sequence ID" value="SIS87458.1"/>
    <property type="molecule type" value="Genomic_DNA"/>
</dbReference>
<evidence type="ECO:0000256" key="1">
    <source>
        <dbReference type="SAM" id="MobiDB-lite"/>
    </source>
</evidence>
<gene>
    <name evidence="2" type="ORF">SAMN05421766_104547</name>
</gene>
<reference evidence="2 3" key="1">
    <citation type="submission" date="2017-01" db="EMBL/GenBank/DDBJ databases">
        <authorList>
            <person name="Varghese N."/>
            <person name="Submissions S."/>
        </authorList>
    </citation>
    <scope>NUCLEOTIDE SEQUENCE [LARGE SCALE GENOMIC DNA]</scope>
    <source>
        <strain evidence="2 3">DSM 2061</strain>
    </source>
</reference>
<keyword evidence="3" id="KW-1185">Reference proteome</keyword>
<dbReference type="PROSITE" id="PS51257">
    <property type="entry name" value="PROKAR_LIPOPROTEIN"/>
    <property type="match status" value="1"/>
</dbReference>